<dbReference type="EMBL" id="JAAOIC020000039">
    <property type="protein sequence ID" value="KAG8038813.1"/>
    <property type="molecule type" value="Genomic_DNA"/>
</dbReference>
<keyword evidence="2" id="KW-1185">Reference proteome</keyword>
<evidence type="ECO:0000313" key="2">
    <source>
        <dbReference type="Proteomes" id="UP000729913"/>
    </source>
</evidence>
<organism evidence="1 2">
    <name type="scientific">Cotesia typhae</name>
    <dbReference type="NCBI Taxonomy" id="2053667"/>
    <lineage>
        <taxon>Eukaryota</taxon>
        <taxon>Metazoa</taxon>
        <taxon>Ecdysozoa</taxon>
        <taxon>Arthropoda</taxon>
        <taxon>Hexapoda</taxon>
        <taxon>Insecta</taxon>
        <taxon>Pterygota</taxon>
        <taxon>Neoptera</taxon>
        <taxon>Endopterygota</taxon>
        <taxon>Hymenoptera</taxon>
        <taxon>Apocrita</taxon>
        <taxon>Ichneumonoidea</taxon>
        <taxon>Braconidae</taxon>
        <taxon>Microgastrinae</taxon>
        <taxon>Cotesia</taxon>
    </lineage>
</organism>
<reference evidence="1" key="2">
    <citation type="submission" date="2021-04" db="EMBL/GenBank/DDBJ databases">
        <title>Genome-wide patterns of bracovirus chromosomal integration into multiple host tissues during parasitism.</title>
        <authorList>
            <person name="Chebbi M.A.C."/>
        </authorList>
    </citation>
    <scope>NUCLEOTIDE SEQUENCE</scope>
    <source>
        <tissue evidence="1">Whole body</tissue>
    </source>
</reference>
<dbReference type="Proteomes" id="UP000729913">
    <property type="component" value="Unassembled WGS sequence"/>
</dbReference>
<name>A0A8J5R525_9HYME</name>
<evidence type="ECO:0000313" key="1">
    <source>
        <dbReference type="EMBL" id="KAG8038813.1"/>
    </source>
</evidence>
<protein>
    <submittedName>
        <fullName evidence="1">Uncharacterized protein</fullName>
    </submittedName>
</protein>
<proteinExistence type="predicted"/>
<accession>A0A8J5R525</accession>
<gene>
    <name evidence="1" type="ORF">G9C98_003120</name>
</gene>
<reference evidence="1" key="1">
    <citation type="submission" date="2020-03" db="EMBL/GenBank/DDBJ databases">
        <authorList>
            <person name="Chebbi M.A."/>
            <person name="Drezen J.M."/>
        </authorList>
    </citation>
    <scope>NUCLEOTIDE SEQUENCE</scope>
    <source>
        <tissue evidence="1">Whole body</tissue>
    </source>
</reference>
<dbReference type="OrthoDB" id="10425739at2759"/>
<dbReference type="AlphaFoldDB" id="A0A8J5R525"/>
<comment type="caution">
    <text evidence="1">The sequence shown here is derived from an EMBL/GenBank/DDBJ whole genome shotgun (WGS) entry which is preliminary data.</text>
</comment>
<sequence length="61" mass="7446">MVLKDDMENYIYYTTMVKQRLKLMWYHTGLIVNLIVKDKALQRFLDQLQKNDGDKKSFKKF</sequence>